<feature type="compositionally biased region" description="Polar residues" evidence="1">
    <location>
        <begin position="228"/>
        <end position="242"/>
    </location>
</feature>
<reference evidence="2 3" key="1">
    <citation type="journal article" date="2023" name="Plants (Basel)">
        <title>Bridging the Gap: Combining Genomics and Transcriptomics Approaches to Understand Stylosanthes scabra, an Orphan Legume from the Brazilian Caatinga.</title>
        <authorList>
            <person name="Ferreira-Neto J.R.C."/>
            <person name="da Silva M.D."/>
            <person name="Binneck E."/>
            <person name="de Melo N.F."/>
            <person name="da Silva R.H."/>
            <person name="de Melo A.L.T.M."/>
            <person name="Pandolfi V."/>
            <person name="Bustamante F.O."/>
            <person name="Brasileiro-Vidal A.C."/>
            <person name="Benko-Iseppon A.M."/>
        </authorList>
    </citation>
    <scope>NUCLEOTIDE SEQUENCE [LARGE SCALE GENOMIC DNA]</scope>
    <source>
        <tissue evidence="2">Leaves</tissue>
    </source>
</reference>
<evidence type="ECO:0000313" key="2">
    <source>
        <dbReference type="EMBL" id="MED6154897.1"/>
    </source>
</evidence>
<evidence type="ECO:0000256" key="1">
    <source>
        <dbReference type="SAM" id="MobiDB-lite"/>
    </source>
</evidence>
<feature type="region of interest" description="Disordered" evidence="1">
    <location>
        <begin position="228"/>
        <end position="249"/>
    </location>
</feature>
<accession>A0ABU6U178</accession>
<sequence length="249" mass="28344">MVPKTVPPDTLAEDDVHKAGKGSPQSSCARERGRGRAAPNSEISNVIGLMLDQSWIMYSGEKFTWPKEEKKQISKAYIYREGRRYQQIMSDIRGCFLSRLMWLSEMLKKQLLVRFETDEGVLRRFARAVQEWSLDRPPTEPELFGETHKQNHDRSVKEKRVDDLLTEFAADFERATQQAQEEGDESAGTMHSDVVWSQTLSEPYKIWIYGDRGFFAGSLRTSSYGGSYTSAANTQAGPTTETEAVDLRE</sequence>
<name>A0ABU6U178_9FABA</name>
<protein>
    <submittedName>
        <fullName evidence="2">Uncharacterized protein</fullName>
    </submittedName>
</protein>
<dbReference type="Proteomes" id="UP001341840">
    <property type="component" value="Unassembled WGS sequence"/>
</dbReference>
<evidence type="ECO:0000313" key="3">
    <source>
        <dbReference type="Proteomes" id="UP001341840"/>
    </source>
</evidence>
<keyword evidence="3" id="KW-1185">Reference proteome</keyword>
<organism evidence="2 3">
    <name type="scientific">Stylosanthes scabra</name>
    <dbReference type="NCBI Taxonomy" id="79078"/>
    <lineage>
        <taxon>Eukaryota</taxon>
        <taxon>Viridiplantae</taxon>
        <taxon>Streptophyta</taxon>
        <taxon>Embryophyta</taxon>
        <taxon>Tracheophyta</taxon>
        <taxon>Spermatophyta</taxon>
        <taxon>Magnoliopsida</taxon>
        <taxon>eudicotyledons</taxon>
        <taxon>Gunneridae</taxon>
        <taxon>Pentapetalae</taxon>
        <taxon>rosids</taxon>
        <taxon>fabids</taxon>
        <taxon>Fabales</taxon>
        <taxon>Fabaceae</taxon>
        <taxon>Papilionoideae</taxon>
        <taxon>50 kb inversion clade</taxon>
        <taxon>dalbergioids sensu lato</taxon>
        <taxon>Dalbergieae</taxon>
        <taxon>Pterocarpus clade</taxon>
        <taxon>Stylosanthes</taxon>
    </lineage>
</organism>
<dbReference type="EMBL" id="JASCZI010120830">
    <property type="protein sequence ID" value="MED6154897.1"/>
    <property type="molecule type" value="Genomic_DNA"/>
</dbReference>
<gene>
    <name evidence="2" type="ORF">PIB30_000399</name>
</gene>
<proteinExistence type="predicted"/>
<feature type="region of interest" description="Disordered" evidence="1">
    <location>
        <begin position="1"/>
        <end position="37"/>
    </location>
</feature>
<comment type="caution">
    <text evidence="2">The sequence shown here is derived from an EMBL/GenBank/DDBJ whole genome shotgun (WGS) entry which is preliminary data.</text>
</comment>